<evidence type="ECO:0000313" key="3">
    <source>
        <dbReference type="Proteomes" id="UP000813384"/>
    </source>
</evidence>
<reference evidence="2" key="1">
    <citation type="journal article" date="2021" name="PeerJ">
        <title>Extensive microbial diversity within the chicken gut microbiome revealed by metagenomics and culture.</title>
        <authorList>
            <person name="Gilroy R."/>
            <person name="Ravi A."/>
            <person name="Getino M."/>
            <person name="Pursley I."/>
            <person name="Horton D.L."/>
            <person name="Alikhan N.F."/>
            <person name="Baker D."/>
            <person name="Gharbi K."/>
            <person name="Hall N."/>
            <person name="Watson M."/>
            <person name="Adriaenssens E.M."/>
            <person name="Foster-Nyarko E."/>
            <person name="Jarju S."/>
            <person name="Secka A."/>
            <person name="Antonio M."/>
            <person name="Oren A."/>
            <person name="Chaudhuri R.R."/>
            <person name="La Ragione R."/>
            <person name="Hildebrand F."/>
            <person name="Pallen M.J."/>
        </authorList>
    </citation>
    <scope>NUCLEOTIDE SEQUENCE</scope>
    <source>
        <strain evidence="2">150</strain>
    </source>
</reference>
<gene>
    <name evidence="2" type="ORF">K8V42_06895</name>
</gene>
<dbReference type="Pfam" id="PF13556">
    <property type="entry name" value="HTH_30"/>
    <property type="match status" value="1"/>
</dbReference>
<proteinExistence type="predicted"/>
<protein>
    <submittedName>
        <fullName evidence="2">Helix-turn-helix domain-containing protein</fullName>
    </submittedName>
</protein>
<dbReference type="InterPro" id="IPR042070">
    <property type="entry name" value="PucR_C-HTH_sf"/>
</dbReference>
<accession>A0A9E3ZWJ2</accession>
<dbReference type="AlphaFoldDB" id="A0A9E3ZWJ2"/>
<dbReference type="PANTHER" id="PTHR33744:SF1">
    <property type="entry name" value="DNA-BINDING TRANSCRIPTIONAL ACTIVATOR ADER"/>
    <property type="match status" value="1"/>
</dbReference>
<comment type="caution">
    <text evidence="2">The sequence shown here is derived from an EMBL/GenBank/DDBJ whole genome shotgun (WGS) entry which is preliminary data.</text>
</comment>
<name>A0A9E3ZWJ2_9ENTE</name>
<evidence type="ECO:0000313" key="2">
    <source>
        <dbReference type="EMBL" id="MCC9274001.1"/>
    </source>
</evidence>
<dbReference type="EMBL" id="JAJJVO010000101">
    <property type="protein sequence ID" value="MCC9274001.1"/>
    <property type="molecule type" value="Genomic_DNA"/>
</dbReference>
<feature type="domain" description="PucR C-terminal helix-turn-helix" evidence="1">
    <location>
        <begin position="116"/>
        <end position="173"/>
    </location>
</feature>
<reference evidence="2" key="2">
    <citation type="submission" date="2021-11" db="EMBL/GenBank/DDBJ databases">
        <authorList>
            <person name="Gilroy R."/>
        </authorList>
    </citation>
    <scope>NUCLEOTIDE SEQUENCE</scope>
    <source>
        <strain evidence="2">150</strain>
    </source>
</reference>
<dbReference type="Proteomes" id="UP000813384">
    <property type="component" value="Unassembled WGS sequence"/>
</dbReference>
<sequence>MGLLAIGRLNPFFGGFPLALRESLICIQEKLEHFINIKSALGVGEPVNQFSLCHFSYKEALSVLENHVVSPGIRFYDKQKSIHRIAENVSKEEMAYFCESILKELAYPTNPTDLELRRTLAAYLDSQCKIVETAEKMFLHRNTVHYRIKKCQNLFDAPIDSPELSLQLRVALYLSQPND</sequence>
<evidence type="ECO:0000259" key="1">
    <source>
        <dbReference type="Pfam" id="PF13556"/>
    </source>
</evidence>
<dbReference type="PANTHER" id="PTHR33744">
    <property type="entry name" value="CARBOHYDRATE DIACID REGULATOR"/>
    <property type="match status" value="1"/>
</dbReference>
<dbReference type="InterPro" id="IPR025736">
    <property type="entry name" value="PucR_C-HTH_dom"/>
</dbReference>
<dbReference type="InterPro" id="IPR051448">
    <property type="entry name" value="CdaR-like_regulators"/>
</dbReference>
<organism evidence="2 3">
    <name type="scientific">Enterococcus aquimarinus</name>
    <dbReference type="NCBI Taxonomy" id="328396"/>
    <lineage>
        <taxon>Bacteria</taxon>
        <taxon>Bacillati</taxon>
        <taxon>Bacillota</taxon>
        <taxon>Bacilli</taxon>
        <taxon>Lactobacillales</taxon>
        <taxon>Enterococcaceae</taxon>
        <taxon>Enterococcus</taxon>
    </lineage>
</organism>
<dbReference type="Gene3D" id="1.10.10.2840">
    <property type="entry name" value="PucR C-terminal helix-turn-helix domain"/>
    <property type="match status" value="1"/>
</dbReference>